<evidence type="ECO:0000313" key="2">
    <source>
        <dbReference type="Proteomes" id="UP000520156"/>
    </source>
</evidence>
<dbReference type="AlphaFoldDB" id="A0A7X1KD63"/>
<evidence type="ECO:0000313" key="1">
    <source>
        <dbReference type="EMBL" id="MBC2652968.1"/>
    </source>
</evidence>
<organism evidence="1 2">
    <name type="scientific">Novosphingobium aerophilum</name>
    <dbReference type="NCBI Taxonomy" id="2839843"/>
    <lineage>
        <taxon>Bacteria</taxon>
        <taxon>Pseudomonadati</taxon>
        <taxon>Pseudomonadota</taxon>
        <taxon>Alphaproteobacteria</taxon>
        <taxon>Sphingomonadales</taxon>
        <taxon>Sphingomonadaceae</taxon>
        <taxon>Novosphingobium</taxon>
    </lineage>
</organism>
<reference evidence="1 2" key="1">
    <citation type="submission" date="2020-08" db="EMBL/GenBank/DDBJ databases">
        <title>The genome sequence of Novosphingobium flavum 4Y4.</title>
        <authorList>
            <person name="Liu Y."/>
        </authorList>
    </citation>
    <scope>NUCLEOTIDE SEQUENCE [LARGE SCALE GENOMIC DNA]</scope>
    <source>
        <strain evidence="1 2">4Y4</strain>
    </source>
</reference>
<protein>
    <submittedName>
        <fullName evidence="1">Uncharacterized protein</fullName>
    </submittedName>
</protein>
<dbReference type="RefSeq" id="WP_185684357.1">
    <property type="nucleotide sequence ID" value="NZ_JACLAU010000031.1"/>
</dbReference>
<keyword evidence="2" id="KW-1185">Reference proteome</keyword>
<name>A0A7X1KD63_9SPHN</name>
<accession>A0A7X1KD63</accession>
<sequence length="133" mass="14050">MIAAPLLAAAIVAPDPAPLRSALERCDKGAIAALTAIEPKRRAAFSGAVYDEQRAIAEERARLDAAPAAPDGAAVVTQPGAVAAPDRLRAALDARQRRLDDARTVERAWRESLEDGRAAFLAQCTNRRDGGQP</sequence>
<dbReference type="EMBL" id="JACLAU010000031">
    <property type="protein sequence ID" value="MBC2652968.1"/>
    <property type="molecule type" value="Genomic_DNA"/>
</dbReference>
<comment type="caution">
    <text evidence="1">The sequence shown here is derived from an EMBL/GenBank/DDBJ whole genome shotgun (WGS) entry which is preliminary data.</text>
</comment>
<dbReference type="Proteomes" id="UP000520156">
    <property type="component" value="Unassembled WGS sequence"/>
</dbReference>
<gene>
    <name evidence="1" type="ORF">H7F49_14820</name>
</gene>
<proteinExistence type="predicted"/>